<organism evidence="2 3">
    <name type="scientific">Megasphaera massiliensis</name>
    <dbReference type="NCBI Taxonomy" id="1232428"/>
    <lineage>
        <taxon>Bacteria</taxon>
        <taxon>Bacillati</taxon>
        <taxon>Bacillota</taxon>
        <taxon>Negativicutes</taxon>
        <taxon>Veillonellales</taxon>
        <taxon>Veillonellaceae</taxon>
        <taxon>Megasphaera</taxon>
    </lineage>
</organism>
<proteinExistence type="predicted"/>
<dbReference type="Gene3D" id="3.60.15.10">
    <property type="entry name" value="Ribonuclease Z/Hydroxyacylglutathione hydrolase-like"/>
    <property type="match status" value="1"/>
</dbReference>
<dbReference type="PANTHER" id="PTHR23131">
    <property type="entry name" value="ENDORIBONUCLEASE LACTB2"/>
    <property type="match status" value="1"/>
</dbReference>
<dbReference type="Gene3D" id="1.10.10.10">
    <property type="entry name" value="Winged helix-like DNA-binding domain superfamily/Winged helix DNA-binding domain"/>
    <property type="match status" value="1"/>
</dbReference>
<dbReference type="SMART" id="SM00849">
    <property type="entry name" value="Lactamase_B"/>
    <property type="match status" value="1"/>
</dbReference>
<gene>
    <name evidence="2" type="ORF">NE675_08795</name>
</gene>
<dbReference type="EMBL" id="JANGEW010000016">
    <property type="protein sequence ID" value="MCQ5343112.1"/>
    <property type="molecule type" value="Genomic_DNA"/>
</dbReference>
<dbReference type="SUPFAM" id="SSF56281">
    <property type="entry name" value="Metallo-hydrolase/oxidoreductase"/>
    <property type="match status" value="1"/>
</dbReference>
<dbReference type="InterPro" id="IPR036388">
    <property type="entry name" value="WH-like_DNA-bd_sf"/>
</dbReference>
<dbReference type="InterPro" id="IPR001279">
    <property type="entry name" value="Metallo-B-lactamas"/>
</dbReference>
<dbReference type="RefSeq" id="WP_062413089.1">
    <property type="nucleotide sequence ID" value="NZ_JAJCIO010000013.1"/>
</dbReference>
<evidence type="ECO:0000259" key="1">
    <source>
        <dbReference type="SMART" id="SM00849"/>
    </source>
</evidence>
<dbReference type="PANTHER" id="PTHR23131:SF4">
    <property type="entry name" value="METALLO-BETA-LACTAMASE SUPERFAMILY POTEIN"/>
    <property type="match status" value="1"/>
</dbReference>
<reference evidence="2 3" key="1">
    <citation type="submission" date="2022-06" db="EMBL/GenBank/DDBJ databases">
        <title>Isolation of gut microbiota from human fecal samples.</title>
        <authorList>
            <person name="Pamer E.G."/>
            <person name="Barat B."/>
            <person name="Waligurski E."/>
            <person name="Medina S."/>
            <person name="Paddock L."/>
            <person name="Mostad J."/>
        </authorList>
    </citation>
    <scope>NUCLEOTIDE SEQUENCE [LARGE SCALE GENOMIC DNA]</scope>
    <source>
        <strain evidence="2 3">DFI.1.1</strain>
    </source>
</reference>
<name>A0ABT1STR3_9FIRM</name>
<feature type="domain" description="Metallo-beta-lactamase" evidence="1">
    <location>
        <begin position="25"/>
        <end position="232"/>
    </location>
</feature>
<dbReference type="Proteomes" id="UP001206692">
    <property type="component" value="Unassembled WGS sequence"/>
</dbReference>
<sequence>MIEKLHTSPDVYRIRVVLPDNPLQYLNAYVIKGKTENLVIDTGFNRPECQDALCRGLEELGIEFRHTSLFLTHLHADHTGLVGLFAKEGCPIYMHPVDYQYLVDSEDGSTWKAAEDNFMREGMPPEEIKSQFSNQARTFSPDPHFPIQAVGDGDVLHLADCELTVIHTPGHTPGLCCLYMPCEGLFFTSDHILFDITPNIQVWYHMKHALRRYLESLQKVKKLPVRLALPAHREGDTAITGRIDELLAHHDRRLREVLRLAGDYPHSTAYEIAPHMTWSMRGKPWHEFPPTQKWFALGETLSHIEYLMDKGLLRCTEEGGVRRYDVVPGMDVAHLVDGV</sequence>
<comment type="caution">
    <text evidence="2">The sequence shown here is derived from an EMBL/GenBank/DDBJ whole genome shotgun (WGS) entry which is preliminary data.</text>
</comment>
<evidence type="ECO:0000313" key="3">
    <source>
        <dbReference type="Proteomes" id="UP001206692"/>
    </source>
</evidence>
<dbReference type="Pfam" id="PF00753">
    <property type="entry name" value="Lactamase_B"/>
    <property type="match status" value="1"/>
</dbReference>
<keyword evidence="3" id="KW-1185">Reference proteome</keyword>
<protein>
    <submittedName>
        <fullName evidence="2">MBL fold metallo-hydrolase</fullName>
    </submittedName>
</protein>
<dbReference type="InterPro" id="IPR036866">
    <property type="entry name" value="RibonucZ/Hydroxyglut_hydro"/>
</dbReference>
<evidence type="ECO:0000313" key="2">
    <source>
        <dbReference type="EMBL" id="MCQ5343112.1"/>
    </source>
</evidence>
<accession>A0ABT1STR3</accession>
<dbReference type="InterPro" id="IPR050662">
    <property type="entry name" value="Sec-metab_biosynth-thioest"/>
</dbReference>